<dbReference type="STRING" id="1531966.A0A0A1TDT4"/>
<keyword evidence="7" id="KW-1133">Transmembrane helix</keyword>
<evidence type="ECO:0000259" key="8">
    <source>
        <dbReference type="Pfam" id="PF13632"/>
    </source>
</evidence>
<dbReference type="PANTHER" id="PTHR22913:SF12">
    <property type="entry name" value="MANNURONAN SYNTHASE"/>
    <property type="match status" value="1"/>
</dbReference>
<dbReference type="Proteomes" id="UP000039046">
    <property type="component" value="Unassembled WGS sequence"/>
</dbReference>
<dbReference type="EMBL" id="CDHN01000002">
    <property type="protein sequence ID" value="CEJ87517.1"/>
    <property type="molecule type" value="Genomic_DNA"/>
</dbReference>
<dbReference type="Gene3D" id="3.90.550.10">
    <property type="entry name" value="Spore Coat Polysaccharide Biosynthesis Protein SpsA, Chain A"/>
    <property type="match status" value="1"/>
</dbReference>
<feature type="domain" description="Glycosyltransferase 2-like" evidence="8">
    <location>
        <begin position="277"/>
        <end position="467"/>
    </location>
</feature>
<gene>
    <name evidence="9" type="ORF">VHEMI04437</name>
</gene>
<dbReference type="HOGENOM" id="CLU_024200_0_0_1"/>
<dbReference type="AlphaFoldDB" id="A0A0A1TDT4"/>
<dbReference type="SUPFAM" id="SSF53448">
    <property type="entry name" value="Nucleotide-diphospho-sugar transferases"/>
    <property type="match status" value="1"/>
</dbReference>
<evidence type="ECO:0000256" key="1">
    <source>
        <dbReference type="ARBA" id="ARBA00004236"/>
    </source>
</evidence>
<dbReference type="InterPro" id="IPR001173">
    <property type="entry name" value="Glyco_trans_2-like"/>
</dbReference>
<dbReference type="Pfam" id="PF13632">
    <property type="entry name" value="Glyco_trans_2_3"/>
    <property type="match status" value="1"/>
</dbReference>
<dbReference type="OrthoDB" id="9876900at2759"/>
<keyword evidence="5" id="KW-0808">Transferase</keyword>
<accession>A0A0A1TDT4</accession>
<protein>
    <recommendedName>
        <fullName evidence="8">Glycosyltransferase 2-like domain-containing protein</fullName>
    </recommendedName>
</protein>
<evidence type="ECO:0000313" key="9">
    <source>
        <dbReference type="EMBL" id="CEJ87517.1"/>
    </source>
</evidence>
<evidence type="ECO:0000256" key="3">
    <source>
        <dbReference type="ARBA" id="ARBA00022475"/>
    </source>
</evidence>
<reference evidence="9 10" key="1">
    <citation type="journal article" date="2015" name="Genome Announc.">
        <title>Draft Genome Sequence and Gene Annotation of the Entomopathogenic Fungus Verticillium hemipterigenum.</title>
        <authorList>
            <person name="Horn F."/>
            <person name="Habel A."/>
            <person name="Scharf D.H."/>
            <person name="Dworschak J."/>
            <person name="Brakhage A.A."/>
            <person name="Guthke R."/>
            <person name="Hertweck C."/>
            <person name="Linde J."/>
        </authorList>
    </citation>
    <scope>NUCLEOTIDE SEQUENCE [LARGE SCALE GENOMIC DNA]</scope>
</reference>
<sequence>MSIYGDEPYSVPAAARGRPVSYARMFMYILGCIVSLPLCYIATMHSRYPVSLDLFITIALAELARFCNEGRRLNFYNVTTPAPLASLGEKSLTEEKEPLSANDPESGILHDTKLECMAAVVGWREDPALFTRAMESYKTAKSCSFLLVGIDGDEKPDLEMMQVFSRVYPDNSMTLHIPDPFGEVAESLMDKLIAMAHENEQPVNLEECHQVVIRRCMQLARAILDQENNISFTGPNAIRQLCIRQRHMHKKGIMFTTYIFALVIADILGIEFLWSSDSDTIVSPDSLHRTIDTIAADPTIGGASSGLVVHNAQEAMVTKLASTVYWGELYLTRSTPAAAATSDCQSGPTTVFRLSALPPILVPWYLQTLFGKRMIINEDRHLTTNLLKRGWRVVFASDVLAATDTPNTLSRWLKQQVRWARATHMESLLQPRVYLETNPLLFYSMARREFGPVIAAVAVVYYFCTTQQFIVVSVLDLVLRVIVSVLYNFVRNPHRLSARELAWVAPGIFFYHVPLPAVHVWSMMTLTADGWGTTMRSSAERAKKDDVLKAWWETGFFVVWMGIVAGCVAKYTMMAYGFDRVYVALAMASSVMMASGWAWKVTIANA</sequence>
<evidence type="ECO:0000256" key="5">
    <source>
        <dbReference type="ARBA" id="ARBA00022679"/>
    </source>
</evidence>
<dbReference type="PANTHER" id="PTHR22913">
    <property type="entry name" value="HYALURONAN SYNTHASE"/>
    <property type="match status" value="1"/>
</dbReference>
<evidence type="ECO:0000256" key="4">
    <source>
        <dbReference type="ARBA" id="ARBA00022676"/>
    </source>
</evidence>
<keyword evidence="4" id="KW-0328">Glycosyltransferase</keyword>
<dbReference type="GO" id="GO:0005886">
    <property type="term" value="C:plasma membrane"/>
    <property type="evidence" value="ECO:0007669"/>
    <property type="project" value="UniProtKB-SubCell"/>
</dbReference>
<feature type="transmembrane region" description="Helical" evidence="7">
    <location>
        <begin position="581"/>
        <end position="599"/>
    </location>
</feature>
<dbReference type="GO" id="GO:0085029">
    <property type="term" value="P:extracellular matrix assembly"/>
    <property type="evidence" value="ECO:0007669"/>
    <property type="project" value="TreeGrafter"/>
</dbReference>
<evidence type="ECO:0000256" key="2">
    <source>
        <dbReference type="ARBA" id="ARBA00006782"/>
    </source>
</evidence>
<keyword evidence="6 7" id="KW-0472">Membrane</keyword>
<feature type="transmembrane region" description="Helical" evidence="7">
    <location>
        <begin position="501"/>
        <end position="521"/>
    </location>
</feature>
<comment type="similarity">
    <text evidence="2">Belongs to the NodC/HAS family.</text>
</comment>
<dbReference type="InterPro" id="IPR029044">
    <property type="entry name" value="Nucleotide-diphossugar_trans"/>
</dbReference>
<evidence type="ECO:0000256" key="7">
    <source>
        <dbReference type="SAM" id="Phobius"/>
    </source>
</evidence>
<dbReference type="GO" id="GO:0030213">
    <property type="term" value="P:hyaluronan biosynthetic process"/>
    <property type="evidence" value="ECO:0007669"/>
    <property type="project" value="TreeGrafter"/>
</dbReference>
<keyword evidence="10" id="KW-1185">Reference proteome</keyword>
<organism evidence="9 10">
    <name type="scientific">[Torrubiella] hemipterigena</name>
    <dbReference type="NCBI Taxonomy" id="1531966"/>
    <lineage>
        <taxon>Eukaryota</taxon>
        <taxon>Fungi</taxon>
        <taxon>Dikarya</taxon>
        <taxon>Ascomycota</taxon>
        <taxon>Pezizomycotina</taxon>
        <taxon>Sordariomycetes</taxon>
        <taxon>Hypocreomycetidae</taxon>
        <taxon>Hypocreales</taxon>
        <taxon>Clavicipitaceae</taxon>
        <taxon>Clavicipitaceae incertae sedis</taxon>
        <taxon>'Torrubiella' clade</taxon>
    </lineage>
</organism>
<name>A0A0A1TDT4_9HYPO</name>
<feature type="transmembrane region" description="Helical" evidence="7">
    <location>
        <begin position="550"/>
        <end position="569"/>
    </location>
</feature>
<keyword evidence="7" id="KW-0812">Transmembrane</keyword>
<evidence type="ECO:0000256" key="6">
    <source>
        <dbReference type="ARBA" id="ARBA00023136"/>
    </source>
</evidence>
<feature type="transmembrane region" description="Helical" evidence="7">
    <location>
        <begin position="25"/>
        <end position="43"/>
    </location>
</feature>
<evidence type="ECO:0000313" key="10">
    <source>
        <dbReference type="Proteomes" id="UP000039046"/>
    </source>
</evidence>
<comment type="subcellular location">
    <subcellularLocation>
        <location evidence="1">Cell membrane</location>
    </subcellularLocation>
</comment>
<keyword evidence="3" id="KW-1003">Cell membrane</keyword>
<dbReference type="GO" id="GO:0050501">
    <property type="term" value="F:hyaluronan synthase activity"/>
    <property type="evidence" value="ECO:0007669"/>
    <property type="project" value="TreeGrafter"/>
</dbReference>
<feature type="transmembrane region" description="Helical" evidence="7">
    <location>
        <begin position="253"/>
        <end position="274"/>
    </location>
</feature>
<proteinExistence type="inferred from homology"/>